<dbReference type="EMBL" id="JOSX01000013">
    <property type="protein sequence ID" value="KEK15411.1"/>
    <property type="molecule type" value="Genomic_DNA"/>
</dbReference>
<protein>
    <recommendedName>
        <fullName evidence="4 6">Molybdenum cofactor biosynthesis protein B</fullName>
    </recommendedName>
</protein>
<reference evidence="8 11" key="1">
    <citation type="submission" date="2014-06" db="EMBL/GenBank/DDBJ databases">
        <title>Genetic determinant of reutericyclin biosynthesis of Lactobacillus reuteri.</title>
        <authorList>
            <person name="Lin X."/>
            <person name="Duar R."/>
            <person name="Walter J."/>
            <person name="Gaenzle M."/>
        </authorList>
    </citation>
    <scope>NUCLEOTIDE SEQUENCE [LARGE SCALE GENOMIC DNA]</scope>
    <source>
        <strain evidence="8 11">LTH2584</strain>
    </source>
</reference>
<dbReference type="UniPathway" id="UPA00344"/>
<evidence type="ECO:0000256" key="1">
    <source>
        <dbReference type="ARBA" id="ARBA00003487"/>
    </source>
</evidence>
<dbReference type="Proteomes" id="UP000460207">
    <property type="component" value="Unassembled WGS sequence"/>
</dbReference>
<dbReference type="CDD" id="cd00886">
    <property type="entry name" value="MogA_MoaB"/>
    <property type="match status" value="1"/>
</dbReference>
<dbReference type="Proteomes" id="UP000244083">
    <property type="component" value="Unassembled WGS sequence"/>
</dbReference>
<organism evidence="8 11">
    <name type="scientific">Limosilactobacillus reuteri</name>
    <name type="common">Lactobacillus reuteri</name>
    <dbReference type="NCBI Taxonomy" id="1598"/>
    <lineage>
        <taxon>Bacteria</taxon>
        <taxon>Bacillati</taxon>
        <taxon>Bacillota</taxon>
        <taxon>Bacilli</taxon>
        <taxon>Lactobacillales</taxon>
        <taxon>Lactobacillaceae</taxon>
        <taxon>Limosilactobacillus</taxon>
    </lineage>
</organism>
<dbReference type="InterPro" id="IPR012245">
    <property type="entry name" value="MoaB"/>
</dbReference>
<dbReference type="PANTHER" id="PTHR43232">
    <property type="entry name" value="MOLYBDENUM COFACTOR BIOSYNTHESIS PROTEIN B"/>
    <property type="match status" value="1"/>
</dbReference>
<comment type="similarity">
    <text evidence="3 6">Belongs to the MoaB/Mog family.</text>
</comment>
<dbReference type="InterPro" id="IPR001453">
    <property type="entry name" value="MoaB/Mog_dom"/>
</dbReference>
<dbReference type="GO" id="GO:0006777">
    <property type="term" value="P:Mo-molybdopterin cofactor biosynthetic process"/>
    <property type="evidence" value="ECO:0007669"/>
    <property type="project" value="UniProtKB-UniRule"/>
</dbReference>
<dbReference type="GO" id="GO:0005829">
    <property type="term" value="C:cytosol"/>
    <property type="evidence" value="ECO:0007669"/>
    <property type="project" value="TreeGrafter"/>
</dbReference>
<evidence type="ECO:0000313" key="13">
    <source>
        <dbReference type="Proteomes" id="UP000460207"/>
    </source>
</evidence>
<evidence type="ECO:0000313" key="9">
    <source>
        <dbReference type="EMBL" id="MRG89047.1"/>
    </source>
</evidence>
<reference evidence="12" key="3">
    <citation type="submission" date="2018-04" db="EMBL/GenBank/DDBJ databases">
        <title>Draft Genome Sequences of 10 Lactobacillus Species from 22 Commercial Probiotic Products.</title>
        <authorList>
            <person name="Gangiredla J."/>
            <person name="Barnaba T.J."/>
            <person name="Mammel M.K."/>
            <person name="Lacher D.W."/>
            <person name="Elkins C.A."/>
            <person name="Lampel K.A."/>
            <person name="Whitehouse C.A."/>
            <person name="Tartera C."/>
        </authorList>
    </citation>
    <scope>NUCLEOTIDE SEQUENCE [LARGE SCALE GENOMIC DNA]</scope>
    <source>
        <strain evidence="12">DS12_10</strain>
    </source>
</reference>
<dbReference type="PROSITE" id="PS01078">
    <property type="entry name" value="MOCF_BIOSYNTHESIS_1"/>
    <property type="match status" value="1"/>
</dbReference>
<reference evidence="9 13" key="4">
    <citation type="submission" date="2019-11" db="EMBL/GenBank/DDBJ databases">
        <title>Draft genome sequence of 12 host-associated Lactobacillus reuteri rodent strains.</title>
        <authorList>
            <person name="Zhang S."/>
            <person name="Ozcam M."/>
            <person name="Van Pijkeren J.P."/>
        </authorList>
    </citation>
    <scope>NUCLEOTIDE SEQUENCE [LARGE SCALE GENOMIC DNA]</scope>
    <source>
        <strain evidence="9 13">N4I</strain>
    </source>
</reference>
<dbReference type="InterPro" id="IPR008284">
    <property type="entry name" value="MoCF_biosynth_CS"/>
</dbReference>
<evidence type="ECO:0000256" key="2">
    <source>
        <dbReference type="ARBA" id="ARBA00005046"/>
    </source>
</evidence>
<reference evidence="10" key="2">
    <citation type="journal article" date="2018" name="Genome Announc.">
        <title>Fifty-Six Draft Genome Sequences of 10 Lactobacillus Species from 22 Commercial Dietary Supplements.</title>
        <authorList>
            <person name="Gangiredla J."/>
            <person name="Barnaba T.J."/>
            <person name="Mammel M.K."/>
            <person name="Lacher D.W."/>
            <person name="Elkins C.A."/>
            <person name="Lampel K.A."/>
            <person name="Whitehouse C.A."/>
            <person name="Tartera C."/>
        </authorList>
    </citation>
    <scope>NUCLEOTIDE SEQUENCE</scope>
    <source>
        <strain evidence="10">DS12_10</strain>
    </source>
</reference>
<feature type="domain" description="MoaB/Mog" evidence="7">
    <location>
        <begin position="5"/>
        <end position="149"/>
    </location>
</feature>
<evidence type="ECO:0000313" key="11">
    <source>
        <dbReference type="Proteomes" id="UP000027731"/>
    </source>
</evidence>
<evidence type="ECO:0000259" key="7">
    <source>
        <dbReference type="SMART" id="SM00852"/>
    </source>
</evidence>
<name>A0A073JPI5_LIMRT</name>
<dbReference type="SUPFAM" id="SSF53218">
    <property type="entry name" value="Molybdenum cofactor biosynthesis proteins"/>
    <property type="match status" value="1"/>
</dbReference>
<dbReference type="Gene3D" id="3.40.980.10">
    <property type="entry name" value="MoaB/Mog-like domain"/>
    <property type="match status" value="1"/>
</dbReference>
<gene>
    <name evidence="10" type="ORF">DB325_07915</name>
    <name evidence="9" type="ORF">GIX76_03410</name>
    <name evidence="8" type="ORF">LR3_06350</name>
</gene>
<sequence>MKKIAILTVSDSRTLDSDTSGKLITMKMANAGLSVVDRVIVNDDIVNIQTAYLQLEQQAIDIIITNGGTGIAQRDVTIPAIRPLLKRLIPGFGEAFRQISFDEIGTRALASQALAGFNFRNQLTYCLPGSQNACQTALNKLILPEYEHLLFESSSQRKEVHHHAH</sequence>
<evidence type="ECO:0000256" key="3">
    <source>
        <dbReference type="ARBA" id="ARBA00006112"/>
    </source>
</evidence>
<dbReference type="NCBIfam" id="TIGR00177">
    <property type="entry name" value="molyb_syn"/>
    <property type="match status" value="1"/>
</dbReference>
<dbReference type="SMART" id="SM00852">
    <property type="entry name" value="MoCF_biosynth"/>
    <property type="match status" value="1"/>
</dbReference>
<dbReference type="Proteomes" id="UP000027731">
    <property type="component" value="Unassembled WGS sequence"/>
</dbReference>
<dbReference type="InterPro" id="IPR036425">
    <property type="entry name" value="MoaB/Mog-like_dom_sf"/>
</dbReference>
<dbReference type="AlphaFoldDB" id="A0A073JPI5"/>
<dbReference type="PANTHER" id="PTHR43232:SF2">
    <property type="entry name" value="MOLYBDENUM COFACTOR BIOSYNTHESIS PROTEIN B"/>
    <property type="match status" value="1"/>
</dbReference>
<comment type="caution">
    <text evidence="8">The sequence shown here is derived from an EMBL/GenBank/DDBJ whole genome shotgun (WGS) entry which is preliminary data.</text>
</comment>
<evidence type="ECO:0000256" key="4">
    <source>
        <dbReference type="ARBA" id="ARBA00015262"/>
    </source>
</evidence>
<dbReference type="PATRIC" id="fig|1598.90.peg.699"/>
<proteinExistence type="inferred from homology"/>
<evidence type="ECO:0000313" key="12">
    <source>
        <dbReference type="Proteomes" id="UP000244083"/>
    </source>
</evidence>
<keyword evidence="5 6" id="KW-0501">Molybdenum cofactor biosynthesis</keyword>
<comment type="function">
    <text evidence="1 6">May be involved in the biosynthesis of molybdopterin.</text>
</comment>
<evidence type="ECO:0000313" key="8">
    <source>
        <dbReference type="EMBL" id="KEK15411.1"/>
    </source>
</evidence>
<dbReference type="EMBL" id="WJND01000004">
    <property type="protein sequence ID" value="MRG89047.1"/>
    <property type="molecule type" value="Genomic_DNA"/>
</dbReference>
<dbReference type="EMBL" id="QAZN01000015">
    <property type="protein sequence ID" value="PTV03384.1"/>
    <property type="molecule type" value="Genomic_DNA"/>
</dbReference>
<dbReference type="PIRSF" id="PIRSF006443">
    <property type="entry name" value="MoaB"/>
    <property type="match status" value="1"/>
</dbReference>
<evidence type="ECO:0000256" key="5">
    <source>
        <dbReference type="ARBA" id="ARBA00023150"/>
    </source>
</evidence>
<dbReference type="Pfam" id="PF00994">
    <property type="entry name" value="MoCF_biosynth"/>
    <property type="match status" value="1"/>
</dbReference>
<evidence type="ECO:0000313" key="10">
    <source>
        <dbReference type="EMBL" id="PTV03384.1"/>
    </source>
</evidence>
<evidence type="ECO:0000256" key="6">
    <source>
        <dbReference type="PIRNR" id="PIRNR006443"/>
    </source>
</evidence>
<accession>A0A073JPI5</accession>
<dbReference type="RefSeq" id="WP_003663636.1">
    <property type="nucleotide sequence ID" value="NZ_JAJGTO010000003.1"/>
</dbReference>
<comment type="pathway">
    <text evidence="2 6">Cofactor biosynthesis; molybdopterin biosynthesis.</text>
</comment>